<evidence type="ECO:0000313" key="2">
    <source>
        <dbReference type="Proteomes" id="UP000199356"/>
    </source>
</evidence>
<name>A0A1I5VBC1_9RHOB</name>
<dbReference type="Proteomes" id="UP000199356">
    <property type="component" value="Unassembled WGS sequence"/>
</dbReference>
<keyword evidence="2" id="KW-1185">Reference proteome</keyword>
<dbReference type="STRING" id="441119.SAMN04488047_1297"/>
<protein>
    <submittedName>
        <fullName evidence="1">Uncharacterized protein</fullName>
    </submittedName>
</protein>
<dbReference type="RefSeq" id="WP_093425135.1">
    <property type="nucleotide sequence ID" value="NZ_FOXA01000029.1"/>
</dbReference>
<dbReference type="EMBL" id="FOXA01000029">
    <property type="protein sequence ID" value="SFQ04854.1"/>
    <property type="molecule type" value="Genomic_DNA"/>
</dbReference>
<reference evidence="1 2" key="1">
    <citation type="submission" date="2016-10" db="EMBL/GenBank/DDBJ databases">
        <authorList>
            <person name="de Groot N.N."/>
        </authorList>
    </citation>
    <scope>NUCLEOTIDE SEQUENCE [LARGE SCALE GENOMIC DNA]</scope>
    <source>
        <strain evidence="1 2">DSM 19547</strain>
    </source>
</reference>
<dbReference type="AlphaFoldDB" id="A0A1I5VBC1"/>
<proteinExistence type="predicted"/>
<accession>A0A1I5VBC1</accession>
<gene>
    <name evidence="1" type="ORF">SAMN04488047_1297</name>
</gene>
<evidence type="ECO:0000313" key="1">
    <source>
        <dbReference type="EMBL" id="SFQ04854.1"/>
    </source>
</evidence>
<organism evidence="1 2">
    <name type="scientific">Tranquillimonas alkanivorans</name>
    <dbReference type="NCBI Taxonomy" id="441119"/>
    <lineage>
        <taxon>Bacteria</taxon>
        <taxon>Pseudomonadati</taxon>
        <taxon>Pseudomonadota</taxon>
        <taxon>Alphaproteobacteria</taxon>
        <taxon>Rhodobacterales</taxon>
        <taxon>Roseobacteraceae</taxon>
        <taxon>Tranquillimonas</taxon>
    </lineage>
</organism>
<sequence>MQHMQKPTTIDTVIEPDVSSVVAPSPAEKRAAAFLAQHGDALVRLLSAIAGPEGRAAAAHLRKQPSRLRFQEAAELLAAAPVAARPGDEPDLDAATRFFGARLSDLAAELA</sequence>